<name>A0ABN0QUF9_MYCUL</name>
<organism evidence="3 4">
    <name type="scientific">Mycobacterium ulcerans str. Harvey</name>
    <dbReference type="NCBI Taxonomy" id="1299332"/>
    <lineage>
        <taxon>Bacteria</taxon>
        <taxon>Bacillati</taxon>
        <taxon>Actinomycetota</taxon>
        <taxon>Actinomycetes</taxon>
        <taxon>Mycobacteriales</taxon>
        <taxon>Mycobacteriaceae</taxon>
        <taxon>Mycobacterium</taxon>
        <taxon>Mycobacterium ulcerans group</taxon>
    </lineage>
</organism>
<evidence type="ECO:0000256" key="1">
    <source>
        <dbReference type="SAM" id="MobiDB-lite"/>
    </source>
</evidence>
<evidence type="ECO:0000313" key="3">
    <source>
        <dbReference type="EMBL" id="EUA88310.1"/>
    </source>
</evidence>
<protein>
    <recommendedName>
        <fullName evidence="2">DUF1990 domain-containing protein</fullName>
    </recommendedName>
</protein>
<comment type="caution">
    <text evidence="3">The sequence shown here is derived from an EMBL/GenBank/DDBJ whole genome shotgun (WGS) entry which is preliminary data.</text>
</comment>
<feature type="compositionally biased region" description="Low complexity" evidence="1">
    <location>
        <begin position="89"/>
        <end position="98"/>
    </location>
</feature>
<proteinExistence type="predicted"/>
<gene>
    <name evidence="3" type="ORF">I551_5201</name>
</gene>
<keyword evidence="4" id="KW-1185">Reference proteome</keyword>
<feature type="domain" description="DUF1990" evidence="2">
    <location>
        <begin position="1"/>
        <end position="55"/>
    </location>
</feature>
<evidence type="ECO:0000313" key="4">
    <source>
        <dbReference type="Proteomes" id="UP000020681"/>
    </source>
</evidence>
<sequence length="98" mass="10621">MQRGAGLAVWATSDTVAVSTVAVIQMMGVSRAPCRVVYVIDEPDIRGFAYGTLPGTRNAARNGLPFATTRTLPGFLRRCRRSPGRRPGGARPVARLWH</sequence>
<reference evidence="3 4" key="1">
    <citation type="submission" date="2014-01" db="EMBL/GenBank/DDBJ databases">
        <authorList>
            <person name="Dobos K."/>
            <person name="Lenaerts A."/>
            <person name="Ordway D."/>
            <person name="DeGroote M.A."/>
            <person name="Parker T."/>
            <person name="Sizemore C."/>
            <person name="Tallon L.J."/>
            <person name="Sadzewicz L.K."/>
            <person name="Sengamalay N."/>
            <person name="Fraser C.M."/>
            <person name="Hine E."/>
            <person name="Shefchek K.A."/>
            <person name="Das S.P."/>
            <person name="Tettelin H."/>
        </authorList>
    </citation>
    <scope>NUCLEOTIDE SEQUENCE [LARGE SCALE GENOMIC DNA]</scope>
    <source>
        <strain evidence="3 4">Harvey</strain>
    </source>
</reference>
<evidence type="ECO:0000259" key="2">
    <source>
        <dbReference type="Pfam" id="PF09348"/>
    </source>
</evidence>
<accession>A0ABN0QUF9</accession>
<dbReference type="EMBL" id="JAOL01000144">
    <property type="protein sequence ID" value="EUA88310.1"/>
    <property type="molecule type" value="Genomic_DNA"/>
</dbReference>
<feature type="region of interest" description="Disordered" evidence="1">
    <location>
        <begin position="77"/>
        <end position="98"/>
    </location>
</feature>
<dbReference type="InterPro" id="IPR018960">
    <property type="entry name" value="DUF1990"/>
</dbReference>
<dbReference type="Pfam" id="PF09348">
    <property type="entry name" value="DUF1990"/>
    <property type="match status" value="1"/>
</dbReference>
<dbReference type="Proteomes" id="UP000020681">
    <property type="component" value="Unassembled WGS sequence"/>
</dbReference>